<proteinExistence type="predicted"/>
<comment type="caution">
    <text evidence="4">The sequence shown here is derived from an EMBL/GenBank/DDBJ whole genome shotgun (WGS) entry which is preliminary data.</text>
</comment>
<dbReference type="InterPro" id="IPR026881">
    <property type="entry name" value="WYL_dom"/>
</dbReference>
<dbReference type="InterPro" id="IPR036390">
    <property type="entry name" value="WH_DNA-bd_sf"/>
</dbReference>
<dbReference type="Gene3D" id="1.10.10.10">
    <property type="entry name" value="Winged helix-like DNA-binding domain superfamily/Winged helix DNA-binding domain"/>
    <property type="match status" value="1"/>
</dbReference>
<dbReference type="Pfam" id="PF13280">
    <property type="entry name" value="WYL"/>
    <property type="match status" value="1"/>
</dbReference>
<dbReference type="InterPro" id="IPR051534">
    <property type="entry name" value="CBASS_pafABC_assoc_protein"/>
</dbReference>
<evidence type="ECO:0000313" key="4">
    <source>
        <dbReference type="EMBL" id="MPM21304.1"/>
    </source>
</evidence>
<evidence type="ECO:0008006" key="5">
    <source>
        <dbReference type="Google" id="ProtNLM"/>
    </source>
</evidence>
<dbReference type="SUPFAM" id="SSF46785">
    <property type="entry name" value="Winged helix' DNA-binding domain"/>
    <property type="match status" value="1"/>
</dbReference>
<dbReference type="Pfam" id="PF25583">
    <property type="entry name" value="WCX"/>
    <property type="match status" value="1"/>
</dbReference>
<dbReference type="PIRSF" id="PIRSF016838">
    <property type="entry name" value="PafC"/>
    <property type="match status" value="1"/>
</dbReference>
<dbReference type="InterPro" id="IPR057727">
    <property type="entry name" value="WCX_dom"/>
</dbReference>
<evidence type="ECO:0000259" key="1">
    <source>
        <dbReference type="Pfam" id="PF08279"/>
    </source>
</evidence>
<dbReference type="AlphaFoldDB" id="A0A644Y542"/>
<feature type="domain" description="WYL" evidence="2">
    <location>
        <begin position="113"/>
        <end position="175"/>
    </location>
</feature>
<feature type="domain" description="Helix-turn-helix type 11" evidence="1">
    <location>
        <begin position="2"/>
        <end position="38"/>
    </location>
</feature>
<name>A0A644Y542_9ZZZZ</name>
<sequence length="278" mass="31452">MTAKELAAHFEVSGRTILRDIDTLSSAGIPVYTMQGKGGGISLLDGYVLNKAALSGKEQNQILIALQSLAAAGNTDAKGTLSKLEKLFQRTDTDWLQVDFSRWGQGAQDNRRFELLKAAILERRVINFDYVSAYGEESHRTVCPLKLVFKSKAWYLQGYCLERQDYRTFKISRILYASLADEHFPAGQYSPPSIESMDTAALSLIELELEFSARAAYRVYDEFDEDCIRRNDDGACHVHVRLPEDDWLYSFLLSLGREVKVLRPGHIAEKLEKKRSKT</sequence>
<feature type="domain" description="WCX" evidence="3">
    <location>
        <begin position="205"/>
        <end position="271"/>
    </location>
</feature>
<dbReference type="InterPro" id="IPR013196">
    <property type="entry name" value="HTH_11"/>
</dbReference>
<dbReference type="Pfam" id="PF08279">
    <property type="entry name" value="HTH_11"/>
    <property type="match status" value="1"/>
</dbReference>
<organism evidence="4">
    <name type="scientific">bioreactor metagenome</name>
    <dbReference type="NCBI Taxonomy" id="1076179"/>
    <lineage>
        <taxon>unclassified sequences</taxon>
        <taxon>metagenomes</taxon>
        <taxon>ecological metagenomes</taxon>
    </lineage>
</organism>
<dbReference type="InterPro" id="IPR036388">
    <property type="entry name" value="WH-like_DNA-bd_sf"/>
</dbReference>
<dbReference type="PANTHER" id="PTHR34580:SF1">
    <property type="entry name" value="PROTEIN PAFC"/>
    <property type="match status" value="1"/>
</dbReference>
<evidence type="ECO:0000259" key="2">
    <source>
        <dbReference type="Pfam" id="PF13280"/>
    </source>
</evidence>
<accession>A0A644Y542</accession>
<reference evidence="4" key="1">
    <citation type="submission" date="2019-08" db="EMBL/GenBank/DDBJ databases">
        <authorList>
            <person name="Kucharzyk K."/>
            <person name="Murdoch R.W."/>
            <person name="Higgins S."/>
            <person name="Loffler F."/>
        </authorList>
    </citation>
    <scope>NUCLEOTIDE SEQUENCE</scope>
</reference>
<gene>
    <name evidence="4" type="ORF">SDC9_67748</name>
</gene>
<dbReference type="PROSITE" id="PS52050">
    <property type="entry name" value="WYL"/>
    <property type="match status" value="1"/>
</dbReference>
<evidence type="ECO:0000259" key="3">
    <source>
        <dbReference type="Pfam" id="PF25583"/>
    </source>
</evidence>
<dbReference type="InterPro" id="IPR028349">
    <property type="entry name" value="PafC-like"/>
</dbReference>
<dbReference type="EMBL" id="VSSQ01003563">
    <property type="protein sequence ID" value="MPM21304.1"/>
    <property type="molecule type" value="Genomic_DNA"/>
</dbReference>
<protein>
    <recommendedName>
        <fullName evidence="5">HTH deoR-type domain-containing protein</fullName>
    </recommendedName>
</protein>
<dbReference type="PANTHER" id="PTHR34580">
    <property type="match status" value="1"/>
</dbReference>